<dbReference type="AlphaFoldDB" id="A0AAV6TRU7"/>
<dbReference type="GO" id="GO:0050660">
    <property type="term" value="F:flavin adenine dinucleotide binding"/>
    <property type="evidence" value="ECO:0007669"/>
    <property type="project" value="InterPro"/>
</dbReference>
<dbReference type="Pfam" id="PF00732">
    <property type="entry name" value="GMC_oxred_N"/>
    <property type="match status" value="1"/>
</dbReference>
<organism evidence="3 4">
    <name type="scientific">Oedothorax gibbosus</name>
    <dbReference type="NCBI Taxonomy" id="931172"/>
    <lineage>
        <taxon>Eukaryota</taxon>
        <taxon>Metazoa</taxon>
        <taxon>Ecdysozoa</taxon>
        <taxon>Arthropoda</taxon>
        <taxon>Chelicerata</taxon>
        <taxon>Arachnida</taxon>
        <taxon>Araneae</taxon>
        <taxon>Araneomorphae</taxon>
        <taxon>Entelegynae</taxon>
        <taxon>Araneoidea</taxon>
        <taxon>Linyphiidae</taxon>
        <taxon>Erigoninae</taxon>
        <taxon>Oedothorax</taxon>
    </lineage>
</organism>
<dbReference type="EMBL" id="JAFNEN010001173">
    <property type="protein sequence ID" value="KAG8174634.1"/>
    <property type="molecule type" value="Genomic_DNA"/>
</dbReference>
<dbReference type="Gene3D" id="3.50.50.60">
    <property type="entry name" value="FAD/NAD(P)-binding domain"/>
    <property type="match status" value="1"/>
</dbReference>
<dbReference type="Gene3D" id="3.30.560.10">
    <property type="entry name" value="Glucose Oxidase, domain 3"/>
    <property type="match status" value="1"/>
</dbReference>
<dbReference type="SUPFAM" id="SSF51905">
    <property type="entry name" value="FAD/NAD(P)-binding domain"/>
    <property type="match status" value="1"/>
</dbReference>
<dbReference type="GO" id="GO:0016614">
    <property type="term" value="F:oxidoreductase activity, acting on CH-OH group of donors"/>
    <property type="evidence" value="ECO:0007669"/>
    <property type="project" value="InterPro"/>
</dbReference>
<name>A0AAV6TRU7_9ARAC</name>
<sequence length="117" mass="13053">MTAFAKAASERDYRYRGIDGAKKTGTIRNGRRCSTAIAFLIPAQDRKNLHIFNNAHVTKMLINSRNVAYGVRFDVKGKLYEVEVRKEVIFCGGTVNSPQIPMLSGIGPKEHLRSLSL</sequence>
<protein>
    <recommendedName>
        <fullName evidence="2">Glucose-methanol-choline oxidoreductase N-terminal domain-containing protein</fullName>
    </recommendedName>
</protein>
<proteinExistence type="inferred from homology"/>
<dbReference type="InterPro" id="IPR000172">
    <property type="entry name" value="GMC_OxRdtase_N"/>
</dbReference>
<evidence type="ECO:0000313" key="4">
    <source>
        <dbReference type="Proteomes" id="UP000827092"/>
    </source>
</evidence>
<dbReference type="PANTHER" id="PTHR11552:SF227">
    <property type="entry name" value="GLUCOSE DEHYDROGENASE [FAD, QUINONE]-LIKE PROTEIN"/>
    <property type="match status" value="1"/>
</dbReference>
<keyword evidence="4" id="KW-1185">Reference proteome</keyword>
<reference evidence="3 4" key="1">
    <citation type="journal article" date="2022" name="Nat. Ecol. Evol.">
        <title>A masculinizing supergene underlies an exaggerated male reproductive morph in a spider.</title>
        <authorList>
            <person name="Hendrickx F."/>
            <person name="De Corte Z."/>
            <person name="Sonet G."/>
            <person name="Van Belleghem S.M."/>
            <person name="Kostlbacher S."/>
            <person name="Vangestel C."/>
        </authorList>
    </citation>
    <scope>NUCLEOTIDE SEQUENCE [LARGE SCALE GENOMIC DNA]</scope>
    <source>
        <strain evidence="3">W744_W776</strain>
    </source>
</reference>
<evidence type="ECO:0000259" key="2">
    <source>
        <dbReference type="Pfam" id="PF00732"/>
    </source>
</evidence>
<accession>A0AAV6TRU7</accession>
<dbReference type="InterPro" id="IPR036188">
    <property type="entry name" value="FAD/NAD-bd_sf"/>
</dbReference>
<gene>
    <name evidence="3" type="ORF">JTE90_007382</name>
</gene>
<dbReference type="PANTHER" id="PTHR11552">
    <property type="entry name" value="GLUCOSE-METHANOL-CHOLINE GMC OXIDOREDUCTASE"/>
    <property type="match status" value="1"/>
</dbReference>
<evidence type="ECO:0000313" key="3">
    <source>
        <dbReference type="EMBL" id="KAG8174634.1"/>
    </source>
</evidence>
<evidence type="ECO:0000256" key="1">
    <source>
        <dbReference type="ARBA" id="ARBA00010790"/>
    </source>
</evidence>
<dbReference type="Proteomes" id="UP000827092">
    <property type="component" value="Unassembled WGS sequence"/>
</dbReference>
<feature type="domain" description="Glucose-methanol-choline oxidoreductase N-terminal" evidence="2">
    <location>
        <begin position="8"/>
        <end position="111"/>
    </location>
</feature>
<comment type="similarity">
    <text evidence="1">Belongs to the GMC oxidoreductase family.</text>
</comment>
<dbReference type="InterPro" id="IPR012132">
    <property type="entry name" value="GMC_OxRdtase"/>
</dbReference>
<comment type="caution">
    <text evidence="3">The sequence shown here is derived from an EMBL/GenBank/DDBJ whole genome shotgun (WGS) entry which is preliminary data.</text>
</comment>